<keyword evidence="3" id="KW-1185">Reference proteome</keyword>
<dbReference type="InterPro" id="IPR000835">
    <property type="entry name" value="HTH_MarR-typ"/>
</dbReference>
<protein>
    <submittedName>
        <fullName evidence="2">DNA-binding MarR family transcriptional regulator</fullName>
    </submittedName>
</protein>
<accession>A0A7Y9ARR5</accession>
<evidence type="ECO:0000259" key="1">
    <source>
        <dbReference type="SMART" id="SM00347"/>
    </source>
</evidence>
<organism evidence="2 3">
    <name type="scientific">Kineococcus aurantiacus</name>
    <dbReference type="NCBI Taxonomy" id="37633"/>
    <lineage>
        <taxon>Bacteria</taxon>
        <taxon>Bacillati</taxon>
        <taxon>Actinomycetota</taxon>
        <taxon>Actinomycetes</taxon>
        <taxon>Kineosporiales</taxon>
        <taxon>Kineosporiaceae</taxon>
        <taxon>Kineococcus</taxon>
    </lineage>
</organism>
<dbReference type="Proteomes" id="UP000521922">
    <property type="component" value="Unassembled WGS sequence"/>
</dbReference>
<dbReference type="Gene3D" id="1.10.10.10">
    <property type="entry name" value="Winged helix-like DNA-binding domain superfamily/Winged helix DNA-binding domain"/>
    <property type="match status" value="1"/>
</dbReference>
<dbReference type="InterPro" id="IPR036388">
    <property type="entry name" value="WH-like_DNA-bd_sf"/>
</dbReference>
<name>A0A7Y9ARR5_9ACTN</name>
<dbReference type="GO" id="GO:0006950">
    <property type="term" value="P:response to stress"/>
    <property type="evidence" value="ECO:0007669"/>
    <property type="project" value="TreeGrafter"/>
</dbReference>
<evidence type="ECO:0000313" key="3">
    <source>
        <dbReference type="Proteomes" id="UP000521922"/>
    </source>
</evidence>
<dbReference type="GO" id="GO:0003677">
    <property type="term" value="F:DNA binding"/>
    <property type="evidence" value="ECO:0007669"/>
    <property type="project" value="UniProtKB-KW"/>
</dbReference>
<sequence>MARRQAEDGAARAVLREDVDARSAMPLADQVVDALRVHTADNADVVHQLSRWLGVGTADAEAFGQVLYAQERGTPLSPTVLGRRVGLSTGATAALLNRLEAADLVVRSREHRDRRVVTLRVPPDVRERAAVFFAPLSDRVDAMMRQHPPELLRQIVAVLDELHLAVSDVVREFDRAQAPAGPAARRR</sequence>
<dbReference type="GO" id="GO:0003700">
    <property type="term" value="F:DNA-binding transcription factor activity"/>
    <property type="evidence" value="ECO:0007669"/>
    <property type="project" value="InterPro"/>
</dbReference>
<dbReference type="EMBL" id="JACCBB010000001">
    <property type="protein sequence ID" value="NYD20566.1"/>
    <property type="molecule type" value="Genomic_DNA"/>
</dbReference>
<dbReference type="Pfam" id="PF12802">
    <property type="entry name" value="MarR_2"/>
    <property type="match status" value="1"/>
</dbReference>
<comment type="caution">
    <text evidence="2">The sequence shown here is derived from an EMBL/GenBank/DDBJ whole genome shotgun (WGS) entry which is preliminary data.</text>
</comment>
<dbReference type="SMART" id="SM00347">
    <property type="entry name" value="HTH_MARR"/>
    <property type="match status" value="1"/>
</dbReference>
<reference evidence="2 3" key="1">
    <citation type="submission" date="2020-07" db="EMBL/GenBank/DDBJ databases">
        <title>Sequencing the genomes of 1000 actinobacteria strains.</title>
        <authorList>
            <person name="Klenk H.-P."/>
        </authorList>
    </citation>
    <scope>NUCLEOTIDE SEQUENCE [LARGE SCALE GENOMIC DNA]</scope>
    <source>
        <strain evidence="2 3">DSM 7487</strain>
    </source>
</reference>
<dbReference type="PANTHER" id="PTHR33164">
    <property type="entry name" value="TRANSCRIPTIONAL REGULATOR, MARR FAMILY"/>
    <property type="match status" value="1"/>
</dbReference>
<dbReference type="SUPFAM" id="SSF46785">
    <property type="entry name" value="Winged helix' DNA-binding domain"/>
    <property type="match status" value="1"/>
</dbReference>
<feature type="domain" description="HTH marR-type" evidence="1">
    <location>
        <begin position="51"/>
        <end position="151"/>
    </location>
</feature>
<dbReference type="AlphaFoldDB" id="A0A7Y9ARR5"/>
<dbReference type="RefSeq" id="WP_218884659.1">
    <property type="nucleotide sequence ID" value="NZ_BAAAGN010000002.1"/>
</dbReference>
<dbReference type="InterPro" id="IPR039422">
    <property type="entry name" value="MarR/SlyA-like"/>
</dbReference>
<gene>
    <name evidence="2" type="ORF">BJ968_000106</name>
</gene>
<dbReference type="InterPro" id="IPR036390">
    <property type="entry name" value="WH_DNA-bd_sf"/>
</dbReference>
<evidence type="ECO:0000313" key="2">
    <source>
        <dbReference type="EMBL" id="NYD20566.1"/>
    </source>
</evidence>
<dbReference type="PANTHER" id="PTHR33164:SF106">
    <property type="entry name" value="TRANSCRIPTIONAL REGULATORY PROTEIN"/>
    <property type="match status" value="1"/>
</dbReference>
<keyword evidence="2" id="KW-0238">DNA-binding</keyword>
<proteinExistence type="predicted"/>